<sequence>MRHKAQKPLNVVEKEARARGAAKRQTSREVKGAAEPMDMQSQLESEDTIQGVHYVSLEEVTEDGQDESAPVGSGEDSSSDSSVEVVDVSVSDTHIHAVDDNAEQMVIPDETSSIKLEGSLSTAKEEWCLGTRKRPRT</sequence>
<name>A0A2P4X3J0_9STRA</name>
<protein>
    <submittedName>
        <fullName evidence="2">Uncharacterized protein</fullName>
    </submittedName>
</protein>
<evidence type="ECO:0000256" key="1">
    <source>
        <dbReference type="SAM" id="MobiDB-lite"/>
    </source>
</evidence>
<dbReference type="Proteomes" id="UP000237271">
    <property type="component" value="Unassembled WGS sequence"/>
</dbReference>
<evidence type="ECO:0000313" key="2">
    <source>
        <dbReference type="EMBL" id="POM60109.1"/>
    </source>
</evidence>
<proteinExistence type="predicted"/>
<feature type="compositionally biased region" description="Low complexity" evidence="1">
    <location>
        <begin position="71"/>
        <end position="85"/>
    </location>
</feature>
<dbReference type="OrthoDB" id="129596at2759"/>
<dbReference type="AlphaFoldDB" id="A0A2P4X3J0"/>
<evidence type="ECO:0000313" key="3">
    <source>
        <dbReference type="Proteomes" id="UP000237271"/>
    </source>
</evidence>
<keyword evidence="3" id="KW-1185">Reference proteome</keyword>
<comment type="caution">
    <text evidence="2">The sequence shown here is derived from an EMBL/GenBank/DDBJ whole genome shotgun (WGS) entry which is preliminary data.</text>
</comment>
<organism evidence="2 3">
    <name type="scientific">Phytophthora palmivora</name>
    <dbReference type="NCBI Taxonomy" id="4796"/>
    <lineage>
        <taxon>Eukaryota</taxon>
        <taxon>Sar</taxon>
        <taxon>Stramenopiles</taxon>
        <taxon>Oomycota</taxon>
        <taxon>Peronosporomycetes</taxon>
        <taxon>Peronosporales</taxon>
        <taxon>Peronosporaceae</taxon>
        <taxon>Phytophthora</taxon>
    </lineage>
</organism>
<gene>
    <name evidence="2" type="ORF">PHPALM_31072</name>
</gene>
<feature type="region of interest" description="Disordered" evidence="1">
    <location>
        <begin position="1"/>
        <end position="48"/>
    </location>
</feature>
<dbReference type="EMBL" id="NCKW01016936">
    <property type="protein sequence ID" value="POM60109.1"/>
    <property type="molecule type" value="Genomic_DNA"/>
</dbReference>
<accession>A0A2P4X3J0</accession>
<feature type="region of interest" description="Disordered" evidence="1">
    <location>
        <begin position="60"/>
        <end position="85"/>
    </location>
</feature>
<reference evidence="2 3" key="1">
    <citation type="journal article" date="2017" name="Genome Biol. Evol.">
        <title>Phytophthora megakarya and P. palmivora, closely related causal agents of cacao black pod rot, underwent increases in genome sizes and gene numbers by different mechanisms.</title>
        <authorList>
            <person name="Ali S.S."/>
            <person name="Shao J."/>
            <person name="Lary D.J."/>
            <person name="Kronmiller B."/>
            <person name="Shen D."/>
            <person name="Strem M.D."/>
            <person name="Amoako-Attah I."/>
            <person name="Akrofi A.Y."/>
            <person name="Begoude B.A."/>
            <person name="Ten Hoopen G.M."/>
            <person name="Coulibaly K."/>
            <person name="Kebe B.I."/>
            <person name="Melnick R.L."/>
            <person name="Guiltinan M.J."/>
            <person name="Tyler B.M."/>
            <person name="Meinhardt L.W."/>
            <person name="Bailey B.A."/>
        </authorList>
    </citation>
    <scope>NUCLEOTIDE SEQUENCE [LARGE SCALE GENOMIC DNA]</scope>
    <source>
        <strain evidence="3">sbr112.9</strain>
    </source>
</reference>